<dbReference type="Proteomes" id="UP000465609">
    <property type="component" value="Plasmid pJCM15296"/>
</dbReference>
<protein>
    <submittedName>
        <fullName evidence="2">Uncharacterized protein</fullName>
    </submittedName>
</protein>
<reference evidence="2 3" key="1">
    <citation type="journal article" date="2019" name="Emerg. Microbes Infect.">
        <title>Comprehensive subspecies identification of 175 nontuberculous mycobacteria species based on 7547 genomic profiles.</title>
        <authorList>
            <person name="Matsumoto Y."/>
            <person name="Kinjo T."/>
            <person name="Motooka D."/>
            <person name="Nabeya D."/>
            <person name="Jung N."/>
            <person name="Uechi K."/>
            <person name="Horii T."/>
            <person name="Iida T."/>
            <person name="Fujita J."/>
            <person name="Nakamura S."/>
        </authorList>
    </citation>
    <scope>NUCLEOTIDE SEQUENCE [LARGE SCALE GENOMIC DNA]</scope>
    <source>
        <strain evidence="2 3">JCM 15296</strain>
        <plasmid evidence="2">pJCM15296</plasmid>
    </source>
</reference>
<name>A0ABN5Z5C7_9MYCO</name>
<dbReference type="RefSeq" id="WP_138233366.1">
    <property type="nucleotide sequence ID" value="NZ_AP022578.1"/>
</dbReference>
<geneLocation type="plasmid" evidence="2 3">
    <name>pJCM15296</name>
</geneLocation>
<feature type="region of interest" description="Disordered" evidence="1">
    <location>
        <begin position="1"/>
        <end position="91"/>
    </location>
</feature>
<organism evidence="2 3">
    <name type="scientific">Mycolicibacterium aubagnense</name>
    <dbReference type="NCBI Taxonomy" id="319707"/>
    <lineage>
        <taxon>Bacteria</taxon>
        <taxon>Bacillati</taxon>
        <taxon>Actinomycetota</taxon>
        <taxon>Actinomycetes</taxon>
        <taxon>Mycobacteriales</taxon>
        <taxon>Mycobacteriaceae</taxon>
        <taxon>Mycolicibacterium</taxon>
    </lineage>
</organism>
<sequence>MATKASHKNLSGAFSPSQPDRGSKLAGLLAPGRAPAPAPEAPPEQDGSAEVQPTSVTTRAAGVPEAPAPAPAVQAASPAAAAVTTPVRSRPTRIPRLKGARVPAASVYLSQEAYKRLQATKSKKIKGYAEIVQDAFAHIAKEAADKNVSPDIVLAELFAKPTVDDDWLMPSSPTRAKSATPLTEARISFSAQQRDWIEAKMNAVDVGTLSEFIARVLEYYLLPAKGGK</sequence>
<dbReference type="EMBL" id="AP022578">
    <property type="protein sequence ID" value="BBX88209.1"/>
    <property type="molecule type" value="Genomic_DNA"/>
</dbReference>
<accession>A0ABN5Z5C7</accession>
<feature type="compositionally biased region" description="Polar residues" evidence="1">
    <location>
        <begin position="8"/>
        <end position="20"/>
    </location>
</feature>
<evidence type="ECO:0000313" key="3">
    <source>
        <dbReference type="Proteomes" id="UP000465609"/>
    </source>
</evidence>
<gene>
    <name evidence="2" type="ORF">MAUB_64100</name>
</gene>
<keyword evidence="2" id="KW-0614">Plasmid</keyword>
<keyword evidence="3" id="KW-1185">Reference proteome</keyword>
<evidence type="ECO:0000256" key="1">
    <source>
        <dbReference type="SAM" id="MobiDB-lite"/>
    </source>
</evidence>
<proteinExistence type="predicted"/>
<evidence type="ECO:0000313" key="2">
    <source>
        <dbReference type="EMBL" id="BBX88209.1"/>
    </source>
</evidence>
<feature type="compositionally biased region" description="Low complexity" evidence="1">
    <location>
        <begin position="60"/>
        <end position="87"/>
    </location>
</feature>